<dbReference type="Gene3D" id="2.40.70.10">
    <property type="entry name" value="Acid Proteases"/>
    <property type="match status" value="1"/>
</dbReference>
<feature type="domain" description="Retrotransposon gag" evidence="2">
    <location>
        <begin position="622"/>
        <end position="695"/>
    </location>
</feature>
<proteinExistence type="predicted"/>
<dbReference type="Pfam" id="PF03732">
    <property type="entry name" value="Retrotrans_gag"/>
    <property type="match status" value="2"/>
</dbReference>
<evidence type="ECO:0000259" key="2">
    <source>
        <dbReference type="Pfam" id="PF03732"/>
    </source>
</evidence>
<dbReference type="PANTHER" id="PTHR33223:SF3">
    <property type="match status" value="1"/>
</dbReference>
<protein>
    <recommendedName>
        <fullName evidence="2">Retrotransposon gag domain-containing protein</fullName>
    </recommendedName>
</protein>
<accession>A0A371H0V8</accession>
<comment type="caution">
    <text evidence="3">The sequence shown here is derived from an EMBL/GenBank/DDBJ whole genome shotgun (WGS) entry which is preliminary data.</text>
</comment>
<name>A0A371H0V8_MUCPR</name>
<feature type="domain" description="Retrotransposon gag" evidence="2">
    <location>
        <begin position="2"/>
        <end position="62"/>
    </location>
</feature>
<feature type="region of interest" description="Disordered" evidence="1">
    <location>
        <begin position="568"/>
        <end position="609"/>
    </location>
</feature>
<dbReference type="AlphaFoldDB" id="A0A371H0V8"/>
<feature type="compositionally biased region" description="Polar residues" evidence="1">
    <location>
        <begin position="591"/>
        <end position="609"/>
    </location>
</feature>
<keyword evidence="4" id="KW-1185">Reference proteome</keyword>
<dbReference type="Proteomes" id="UP000257109">
    <property type="component" value="Unassembled WGS sequence"/>
</dbReference>
<sequence>MFLEKFFPASRTIAIRKEICGIRQHTGETLHEYWERFNMLCATCPHHQNSEQLLIQYFYEGLIMMDRSMIDAASGGALDNTPAATRNLISNMTSNTQQFGTRKVAASKVVNEVATVDNKILDNKITELTSLVRQLAIGQHYTSPPAKVCAICTSTEHPTDACPILQELNQIVLKQQYGGQQYGSQQYDGQQYDLVKQMAINNIDLMKQMATSNIQFQQNAIVTIQDLKTQIGQLDTTMNQLQSTSFGYLPFQTILNPKGNVSIITLRSGKELPQQQPKPVNNDFEVDLLAQQHAKAARKSELDEEFLQTFRKVEINIPLLETIKQILKNAKFLKELCTHKRKKLKGGVEMERNGSALIKSEQVSALSQLAMSKKCRDPYTFTVPCTIGDCTFIDAMLDLGASINVMPLSMYKSLNFDDLEPTSIFYVLNMEDEPSSKGSTSILGRPFFMTTRTKIDVHAGTLSMEFDDNMVQFNIFEAMKHRTKNHSIFGIDMMDILVDDYMQLDIGLSKFSDFSDIVDVFDFADLANFECMCDRGKGSSSDPLYDLDPEIEITLRRLRKVRNTIVSNSSSSSSVSNSDNSNSVTNDSDSFEYSSANISTEPEQMENNDQTLKELATPDVPVLFNTWGDIKHMFLEKFFLASRIATIRKEICGIRQHSRETLHEYWERFNKLCVTYPHHQINEQLLIQYFYEGLTMMDQSMTNAANGGALMDKMPTVARHLISNMASNTQQFRIRGVGQPQMVNEIGAVDNLRLENQLTELTSLVRQLAVGKHQPSIAARVCGICTSMEHPTDMYPTLKEIESDHPKSIGVIGGYQYGKQLYQSRQFDN</sequence>
<reference evidence="3" key="1">
    <citation type="submission" date="2018-05" db="EMBL/GenBank/DDBJ databases">
        <title>Draft genome of Mucuna pruriens seed.</title>
        <authorList>
            <person name="Nnadi N.E."/>
            <person name="Vos R."/>
            <person name="Hasami M.H."/>
            <person name="Devisetty U.K."/>
            <person name="Aguiy J.C."/>
        </authorList>
    </citation>
    <scope>NUCLEOTIDE SEQUENCE [LARGE SCALE GENOMIC DNA]</scope>
    <source>
        <strain evidence="3">JCA_2017</strain>
    </source>
</reference>
<dbReference type="InterPro" id="IPR021109">
    <property type="entry name" value="Peptidase_aspartic_dom_sf"/>
</dbReference>
<feature type="non-terminal residue" evidence="3">
    <location>
        <position position="1"/>
    </location>
</feature>
<dbReference type="PANTHER" id="PTHR33223">
    <property type="entry name" value="CCHC-TYPE DOMAIN-CONTAINING PROTEIN"/>
    <property type="match status" value="1"/>
</dbReference>
<gene>
    <name evidence="3" type="ORF">CR513_20890</name>
</gene>
<evidence type="ECO:0000313" key="4">
    <source>
        <dbReference type="Proteomes" id="UP000257109"/>
    </source>
</evidence>
<dbReference type="EMBL" id="QJKJ01003887">
    <property type="protein sequence ID" value="RDX96448.1"/>
    <property type="molecule type" value="Genomic_DNA"/>
</dbReference>
<dbReference type="InterPro" id="IPR005162">
    <property type="entry name" value="Retrotrans_gag_dom"/>
</dbReference>
<feature type="compositionally biased region" description="Low complexity" evidence="1">
    <location>
        <begin position="568"/>
        <end position="588"/>
    </location>
</feature>
<evidence type="ECO:0000256" key="1">
    <source>
        <dbReference type="SAM" id="MobiDB-lite"/>
    </source>
</evidence>
<organism evidence="3 4">
    <name type="scientific">Mucuna pruriens</name>
    <name type="common">Velvet bean</name>
    <name type="synonym">Dolichos pruriens</name>
    <dbReference type="NCBI Taxonomy" id="157652"/>
    <lineage>
        <taxon>Eukaryota</taxon>
        <taxon>Viridiplantae</taxon>
        <taxon>Streptophyta</taxon>
        <taxon>Embryophyta</taxon>
        <taxon>Tracheophyta</taxon>
        <taxon>Spermatophyta</taxon>
        <taxon>Magnoliopsida</taxon>
        <taxon>eudicotyledons</taxon>
        <taxon>Gunneridae</taxon>
        <taxon>Pentapetalae</taxon>
        <taxon>rosids</taxon>
        <taxon>fabids</taxon>
        <taxon>Fabales</taxon>
        <taxon>Fabaceae</taxon>
        <taxon>Papilionoideae</taxon>
        <taxon>50 kb inversion clade</taxon>
        <taxon>NPAAA clade</taxon>
        <taxon>indigoferoid/millettioid clade</taxon>
        <taxon>Phaseoleae</taxon>
        <taxon>Mucuna</taxon>
    </lineage>
</organism>
<evidence type="ECO:0000313" key="3">
    <source>
        <dbReference type="EMBL" id="RDX96448.1"/>
    </source>
</evidence>